<feature type="domain" description="DUF6469" evidence="8">
    <location>
        <begin position="49"/>
        <end position="164"/>
    </location>
</feature>
<keyword evidence="3" id="KW-0347">Helicase</keyword>
<dbReference type="GO" id="GO:0016787">
    <property type="term" value="F:hydrolase activity"/>
    <property type="evidence" value="ECO:0007669"/>
    <property type="project" value="UniProtKB-KW"/>
</dbReference>
<feature type="domain" description="DNA2/NAM7 helicase helicase" evidence="6">
    <location>
        <begin position="215"/>
        <end position="472"/>
    </location>
</feature>
<sequence length="914" mass="102841">VKQIPETFLSVDHYFKSFIGPLIEETHADLLSGITAASQAPALEVVDVKISGSNHHKGLYYNIVLKRGKEGERIRETYEPEVGDLNAFSDVRLKSMDDLNRPKRSFLIALVQGKDENLNRQTILSSKPIPFVKQHNDKGEQGDNLFIVYLSNLTTNIRIWKTLNSDLKSANLKIIKTMLRVDPSIGEENCALCSLAKTTTNAKLFSRSTIESFGLNNVQQEAVISCIATRKCGHQNTVKPIWGPLGTGSTKTVASLLFLLLKMKCRTLTCAPTNIAVLGVATRLMQLVQDGLEYDTYGLGDIILFGDEKRMKMNDHGDLFDVLLDNHVATLSCSLSPNHGWRNGIQSIISLLEDPEEKYHEYLEKEKRNDHEVEEEEEEEEGSILSEGLQSNRESKLRENYVLQTLKDNKKQSKGNRSLQMRNNFRSGGKANKAISDVKILHEGECTEEMTPLEMVIIDEAAQLKNVNPLFPYSSQLSEKAGFGRSLFERLVNIGHKKHLLNVQYRMHPAISFFPNRVFYKNKITDGRNVKEANHEKRFLKGNIFGCYSFINISNGKEEHDNKHSTRNLAEVYVVAEIVANLYRESVTSRKKVSVGCISPYKAQVLAIQQKLGQKYSTDVNSHFSVNVRSVDGFQGSEEDVIIISTVRSNGSGSVGFLSNRQRANAALTQARYCLWVLGNATTLVKSGSIWKQLVIDSKAQGCFFDVNEDNSLTQAIVSATIDFGQIETLLSMDSPLFKTAKWKILFGENFSKSMARIKDAEICKEVISLLVKLSSGWRTSEKHSILSYSNGNSSELLEIYSVRHLNLIWTIDVLLENSIYFQVLRIWDILPVYQIPNLVKDLDIHFGNYAAYMMNLCKCKQVERNFILPTTWPIDGNYASKISSTQSISDQNLACQPVAMCLRYKPGSSKCTK</sequence>
<dbReference type="GO" id="GO:0004386">
    <property type="term" value="F:helicase activity"/>
    <property type="evidence" value="ECO:0007669"/>
    <property type="project" value="UniProtKB-KW"/>
</dbReference>
<evidence type="ECO:0000313" key="10">
    <source>
        <dbReference type="Proteomes" id="UP000824120"/>
    </source>
</evidence>
<dbReference type="GO" id="GO:0005694">
    <property type="term" value="C:chromosome"/>
    <property type="evidence" value="ECO:0007669"/>
    <property type="project" value="UniProtKB-ARBA"/>
</dbReference>
<keyword evidence="1" id="KW-0547">Nucleotide-binding</keyword>
<dbReference type="AlphaFoldDB" id="A0A9J5YFF5"/>
<evidence type="ECO:0000256" key="5">
    <source>
        <dbReference type="SAM" id="MobiDB-lite"/>
    </source>
</evidence>
<proteinExistence type="predicted"/>
<reference evidence="9 10" key="1">
    <citation type="submission" date="2020-09" db="EMBL/GenBank/DDBJ databases">
        <title>De no assembly of potato wild relative species, Solanum commersonii.</title>
        <authorList>
            <person name="Cho K."/>
        </authorList>
    </citation>
    <scope>NUCLEOTIDE SEQUENCE [LARGE SCALE GENOMIC DNA]</scope>
    <source>
        <strain evidence="9">LZ3.2</strain>
        <tissue evidence="9">Leaf</tissue>
    </source>
</reference>
<feature type="non-terminal residue" evidence="9">
    <location>
        <position position="1"/>
    </location>
</feature>
<evidence type="ECO:0000256" key="1">
    <source>
        <dbReference type="ARBA" id="ARBA00022741"/>
    </source>
</evidence>
<accession>A0A9J5YFF5</accession>
<dbReference type="Gene3D" id="3.40.50.300">
    <property type="entry name" value="P-loop containing nucleotide triphosphate hydrolases"/>
    <property type="match status" value="2"/>
</dbReference>
<dbReference type="GO" id="GO:0005524">
    <property type="term" value="F:ATP binding"/>
    <property type="evidence" value="ECO:0007669"/>
    <property type="project" value="UniProtKB-KW"/>
</dbReference>
<dbReference type="InterPro" id="IPR041677">
    <property type="entry name" value="DNA2/NAM7_AAA_11"/>
</dbReference>
<evidence type="ECO:0000259" key="8">
    <source>
        <dbReference type="Pfam" id="PF20073"/>
    </source>
</evidence>
<dbReference type="InterPro" id="IPR045055">
    <property type="entry name" value="DNA2/NAM7-like"/>
</dbReference>
<feature type="compositionally biased region" description="Acidic residues" evidence="5">
    <location>
        <begin position="372"/>
        <end position="382"/>
    </location>
</feature>
<dbReference type="PANTHER" id="PTHR10887">
    <property type="entry name" value="DNA2/NAM7 HELICASE FAMILY"/>
    <property type="match status" value="1"/>
</dbReference>
<organism evidence="9 10">
    <name type="scientific">Solanum commersonii</name>
    <name type="common">Commerson's wild potato</name>
    <name type="synonym">Commerson's nightshade</name>
    <dbReference type="NCBI Taxonomy" id="4109"/>
    <lineage>
        <taxon>Eukaryota</taxon>
        <taxon>Viridiplantae</taxon>
        <taxon>Streptophyta</taxon>
        <taxon>Embryophyta</taxon>
        <taxon>Tracheophyta</taxon>
        <taxon>Spermatophyta</taxon>
        <taxon>Magnoliopsida</taxon>
        <taxon>eudicotyledons</taxon>
        <taxon>Gunneridae</taxon>
        <taxon>Pentapetalae</taxon>
        <taxon>asterids</taxon>
        <taxon>lamiids</taxon>
        <taxon>Solanales</taxon>
        <taxon>Solanaceae</taxon>
        <taxon>Solanoideae</taxon>
        <taxon>Solaneae</taxon>
        <taxon>Solanum</taxon>
    </lineage>
</organism>
<name>A0A9J5YFF5_SOLCO</name>
<evidence type="ECO:0000256" key="2">
    <source>
        <dbReference type="ARBA" id="ARBA00022801"/>
    </source>
</evidence>
<evidence type="ECO:0000259" key="6">
    <source>
        <dbReference type="Pfam" id="PF13086"/>
    </source>
</evidence>
<dbReference type="SUPFAM" id="SSF52540">
    <property type="entry name" value="P-loop containing nucleoside triphosphate hydrolases"/>
    <property type="match status" value="1"/>
</dbReference>
<evidence type="ECO:0000313" key="9">
    <source>
        <dbReference type="EMBL" id="KAG5598978.1"/>
    </source>
</evidence>
<dbReference type="EMBL" id="JACXVP010000006">
    <property type="protein sequence ID" value="KAG5598978.1"/>
    <property type="molecule type" value="Genomic_DNA"/>
</dbReference>
<protein>
    <submittedName>
        <fullName evidence="9">Uncharacterized protein</fullName>
    </submittedName>
</protein>
<keyword evidence="10" id="KW-1185">Reference proteome</keyword>
<comment type="caution">
    <text evidence="9">The sequence shown here is derived from an EMBL/GenBank/DDBJ whole genome shotgun (WGS) entry which is preliminary data.</text>
</comment>
<dbReference type="CDD" id="cd18808">
    <property type="entry name" value="SF1_C_Upf1"/>
    <property type="match status" value="1"/>
</dbReference>
<keyword evidence="2" id="KW-0378">Hydrolase</keyword>
<dbReference type="PANTHER" id="PTHR10887:SF512">
    <property type="entry name" value="ZINC FINGER PHD-TYPE DOMAIN-CONTAINING PROTEIN"/>
    <property type="match status" value="1"/>
</dbReference>
<dbReference type="InterPro" id="IPR047187">
    <property type="entry name" value="SF1_C_Upf1"/>
</dbReference>
<dbReference type="InterPro" id="IPR027417">
    <property type="entry name" value="P-loop_NTPase"/>
</dbReference>
<evidence type="ECO:0000259" key="7">
    <source>
        <dbReference type="Pfam" id="PF13087"/>
    </source>
</evidence>
<feature type="domain" description="DNA2/NAM7 helicase-like C-terminal" evidence="7">
    <location>
        <begin position="484"/>
        <end position="681"/>
    </location>
</feature>
<evidence type="ECO:0000256" key="3">
    <source>
        <dbReference type="ARBA" id="ARBA00022806"/>
    </source>
</evidence>
<feature type="region of interest" description="Disordered" evidence="5">
    <location>
        <begin position="365"/>
        <end position="392"/>
    </location>
</feature>
<dbReference type="InterPro" id="IPR045529">
    <property type="entry name" value="DUF6469"/>
</dbReference>
<dbReference type="Pfam" id="PF13086">
    <property type="entry name" value="AAA_11"/>
    <property type="match status" value="1"/>
</dbReference>
<dbReference type="OrthoDB" id="6513042at2759"/>
<dbReference type="Pfam" id="PF20073">
    <property type="entry name" value="DUF6469"/>
    <property type="match status" value="1"/>
</dbReference>
<dbReference type="Pfam" id="PF13087">
    <property type="entry name" value="AAA_12"/>
    <property type="match status" value="1"/>
</dbReference>
<dbReference type="FunFam" id="3.40.50.300:FF:000326">
    <property type="entry name" value="P-loop containing nucleoside triphosphate hydrolase"/>
    <property type="match status" value="1"/>
</dbReference>
<dbReference type="Proteomes" id="UP000824120">
    <property type="component" value="Chromosome 6"/>
</dbReference>
<keyword evidence="4" id="KW-0067">ATP-binding</keyword>
<evidence type="ECO:0000256" key="4">
    <source>
        <dbReference type="ARBA" id="ARBA00022840"/>
    </source>
</evidence>
<dbReference type="InterPro" id="IPR041679">
    <property type="entry name" value="DNA2/NAM7-like_C"/>
</dbReference>
<gene>
    <name evidence="9" type="ORF">H5410_030348</name>
</gene>